<keyword evidence="1" id="KW-0472">Membrane</keyword>
<dbReference type="AlphaFoldDB" id="A0A7J6KWH7"/>
<comment type="caution">
    <text evidence="3">The sequence shown here is derived from an EMBL/GenBank/DDBJ whole genome shotgun (WGS) entry which is preliminary data.</text>
</comment>
<name>A0A7J6KWH7_PEROL</name>
<dbReference type="OrthoDB" id="448312at2759"/>
<keyword evidence="2" id="KW-0732">Signal</keyword>
<feature type="chain" id="PRO_5029553461" evidence="2">
    <location>
        <begin position="21"/>
        <end position="652"/>
    </location>
</feature>
<keyword evidence="1" id="KW-0812">Transmembrane</keyword>
<feature type="signal peptide" evidence="2">
    <location>
        <begin position="1"/>
        <end position="20"/>
    </location>
</feature>
<keyword evidence="1" id="KW-1133">Transmembrane helix</keyword>
<proteinExistence type="predicted"/>
<feature type="transmembrane region" description="Helical" evidence="1">
    <location>
        <begin position="567"/>
        <end position="586"/>
    </location>
</feature>
<sequence length="652" mass="71078">MSPLLLYYLIVVGGSRAAFGQGNDACQQCCSALKVEAGILCEVNTKGLVRFADCIWQDMVSAQCFTDCNNCTSMAYEIKQSCLNTLSELGNPSISESTCDNVRVTFNSECEDACSMDPLFCLTDTANYCMNNCGNYYPCRCYQIKGTMRYECYGTTVRQQHQNGIVEPYGDGGGSQSNAAAAAFEGTCNDILPAYSPTTAALCGDGGICHNHRRCPINHCTVRDITCIRPNECYTLDGTCDTQTGECLFDKQPEGTLCDDGLFYTINDTCIDGQCIGTADICKKLDITCNPPNPCLLPGTCTPTTGDCIYPRKPTGSQCDDGRSNTINDVCVDGLCLGTPTDICQVNGINCRPPTECHNEGTCNPVDGTCTFDDVKPDGYPCNDGSGKCIAGICSISDDSYDHESYTEGFHMIGIGACSDEDGNIPSGYYKGTGSSSSSRGGYEVCRGWCLQDISCIAFGWIPWTGNMCIIYTHIRDRPPPPSSVSSSSLTDASNDDDWQWIDGDSDYSRNNKDIVKTVMATTDDTVSTGQQHRPYEECWVKVLRRGGGVGADDTVEDGLGMKAGSYGPFITLLLILLISMLWLLYRVKYKRRLKDALHTRTATIKKTTRNILGSLIKDTAVYLGSKAMHHGRYISSYLLYFVRSTFIKQPT</sequence>
<reference evidence="3 4" key="1">
    <citation type="submission" date="2020-04" db="EMBL/GenBank/DDBJ databases">
        <title>Perkinsus olseni comparative genomics.</title>
        <authorList>
            <person name="Bogema D.R."/>
        </authorList>
    </citation>
    <scope>NUCLEOTIDE SEQUENCE [LARGE SCALE GENOMIC DNA]</scope>
    <source>
        <strain evidence="3">ATCC PRA-179</strain>
    </source>
</reference>
<evidence type="ECO:0000256" key="2">
    <source>
        <dbReference type="SAM" id="SignalP"/>
    </source>
</evidence>
<accession>A0A7J6KWH7</accession>
<evidence type="ECO:0000256" key="1">
    <source>
        <dbReference type="SAM" id="Phobius"/>
    </source>
</evidence>
<gene>
    <name evidence="3" type="ORF">FOZ61_010910</name>
</gene>
<protein>
    <submittedName>
        <fullName evidence="3">Uncharacterized protein</fullName>
    </submittedName>
</protein>
<evidence type="ECO:0000313" key="3">
    <source>
        <dbReference type="EMBL" id="KAF4650951.1"/>
    </source>
</evidence>
<dbReference type="Proteomes" id="UP000570595">
    <property type="component" value="Unassembled WGS sequence"/>
</dbReference>
<feature type="non-terminal residue" evidence="3">
    <location>
        <position position="1"/>
    </location>
</feature>
<organism evidence="3 4">
    <name type="scientific">Perkinsus olseni</name>
    <name type="common">Perkinsus atlanticus</name>
    <dbReference type="NCBI Taxonomy" id="32597"/>
    <lineage>
        <taxon>Eukaryota</taxon>
        <taxon>Sar</taxon>
        <taxon>Alveolata</taxon>
        <taxon>Perkinsozoa</taxon>
        <taxon>Perkinsea</taxon>
        <taxon>Perkinsida</taxon>
        <taxon>Perkinsidae</taxon>
        <taxon>Perkinsus</taxon>
    </lineage>
</organism>
<dbReference type="EMBL" id="JABAHT010000937">
    <property type="protein sequence ID" value="KAF4650951.1"/>
    <property type="molecule type" value="Genomic_DNA"/>
</dbReference>
<evidence type="ECO:0000313" key="4">
    <source>
        <dbReference type="Proteomes" id="UP000570595"/>
    </source>
</evidence>